<reference evidence="7 8" key="1">
    <citation type="journal article" date="2016" name="Nat. Commun.">
        <title>Thousands of microbial genomes shed light on interconnected biogeochemical processes in an aquifer system.</title>
        <authorList>
            <person name="Anantharaman K."/>
            <person name="Brown C.T."/>
            <person name="Hug L.A."/>
            <person name="Sharon I."/>
            <person name="Castelle C.J."/>
            <person name="Probst A.J."/>
            <person name="Thomas B.C."/>
            <person name="Singh A."/>
            <person name="Wilkins M.J."/>
            <person name="Karaoz U."/>
            <person name="Brodie E.L."/>
            <person name="Williams K.H."/>
            <person name="Hubbard S.S."/>
            <person name="Banfield J.F."/>
        </authorList>
    </citation>
    <scope>NUCLEOTIDE SEQUENCE [LARGE SCALE GENOMIC DNA]</scope>
</reference>
<evidence type="ECO:0000256" key="3">
    <source>
        <dbReference type="ARBA" id="ARBA00022676"/>
    </source>
</evidence>
<sequence length="456" mass="52670">MWQKITAYLHHRWTMKTVRGHYLPYLFALLPGQDQLIRKLAGEFSTFDTFKYQLSQQVSGYTDDLWLEVVRRSFGVNPPSVSVVVPIYDIEQDLLGQMMAGMAAQTYPNIGNVYLVVNDANDPETVDYLNQEIATKYASAPMRFTVTIEPAPGKRFAQMHGFELCFEDGCEFLIHADGDGISHQDFIANHIPIFLSDERIGLITGDVRVINTSVNFLTRITGIRYLSAFWDERGSHSRGLIRKRKGEMICGSGPDLAFRVSVLKRFVRRWFYDEFAGLRSDYGDDRDATLKTMEEGYQTIVNVESIVWTDCPTDIATYRNQQTRWNKSAWKYNIKMYLGGTWHKLSFPVRFSVAYLTFYPFIVLAAIITVLLLALHAFFVLGNPGLAWEILWPYIVTVIAVQWIFMSSTGLLLFRDPWYLIAPLYTILWFWVQIPARYVAARDILKPGWMTRKKRE</sequence>
<organism evidence="7 8">
    <name type="scientific">Candidatus Woesebacteria bacterium RIFCSPHIGHO2_01_FULL_41_10</name>
    <dbReference type="NCBI Taxonomy" id="1802500"/>
    <lineage>
        <taxon>Bacteria</taxon>
        <taxon>Candidatus Woeseibacteriota</taxon>
    </lineage>
</organism>
<evidence type="ECO:0000313" key="7">
    <source>
        <dbReference type="EMBL" id="OGM28205.1"/>
    </source>
</evidence>
<dbReference type="GO" id="GO:0030213">
    <property type="term" value="P:hyaluronan biosynthetic process"/>
    <property type="evidence" value="ECO:0007669"/>
    <property type="project" value="TreeGrafter"/>
</dbReference>
<feature type="transmembrane region" description="Helical" evidence="6">
    <location>
        <begin position="391"/>
        <end position="414"/>
    </location>
</feature>
<evidence type="ECO:0000256" key="1">
    <source>
        <dbReference type="ARBA" id="ARBA00004236"/>
    </source>
</evidence>
<dbReference type="EMBL" id="MGGM01000033">
    <property type="protein sequence ID" value="OGM28205.1"/>
    <property type="molecule type" value="Genomic_DNA"/>
</dbReference>
<keyword evidence="2" id="KW-1003">Cell membrane</keyword>
<dbReference type="Proteomes" id="UP000177263">
    <property type="component" value="Unassembled WGS sequence"/>
</dbReference>
<gene>
    <name evidence="7" type="ORF">A2801_04215</name>
</gene>
<protein>
    <recommendedName>
        <fullName evidence="9">Glycosyltransferase 2-like domain-containing protein</fullName>
    </recommendedName>
</protein>
<dbReference type="GO" id="GO:0005886">
    <property type="term" value="C:plasma membrane"/>
    <property type="evidence" value="ECO:0007669"/>
    <property type="project" value="UniProtKB-SubCell"/>
</dbReference>
<feature type="transmembrane region" description="Helical" evidence="6">
    <location>
        <begin position="358"/>
        <end position="379"/>
    </location>
</feature>
<evidence type="ECO:0008006" key="9">
    <source>
        <dbReference type="Google" id="ProtNLM"/>
    </source>
</evidence>
<dbReference type="AlphaFoldDB" id="A0A1F7YNV5"/>
<evidence type="ECO:0000313" key="8">
    <source>
        <dbReference type="Proteomes" id="UP000177263"/>
    </source>
</evidence>
<feature type="transmembrane region" description="Helical" evidence="6">
    <location>
        <begin position="420"/>
        <end position="440"/>
    </location>
</feature>
<keyword evidence="3" id="KW-0328">Glycosyltransferase</keyword>
<evidence type="ECO:0000256" key="5">
    <source>
        <dbReference type="ARBA" id="ARBA00023136"/>
    </source>
</evidence>
<evidence type="ECO:0000256" key="2">
    <source>
        <dbReference type="ARBA" id="ARBA00022475"/>
    </source>
</evidence>
<evidence type="ECO:0000256" key="6">
    <source>
        <dbReference type="SAM" id="Phobius"/>
    </source>
</evidence>
<keyword evidence="4" id="KW-0808">Transferase</keyword>
<dbReference type="Gene3D" id="3.90.550.10">
    <property type="entry name" value="Spore Coat Polysaccharide Biosynthesis Protein SpsA, Chain A"/>
    <property type="match status" value="1"/>
</dbReference>
<evidence type="ECO:0000256" key="4">
    <source>
        <dbReference type="ARBA" id="ARBA00022679"/>
    </source>
</evidence>
<keyword evidence="6" id="KW-0812">Transmembrane</keyword>
<keyword evidence="6" id="KW-1133">Transmembrane helix</keyword>
<proteinExistence type="predicted"/>
<dbReference type="Pfam" id="PF13641">
    <property type="entry name" value="Glyco_tranf_2_3"/>
    <property type="match status" value="1"/>
</dbReference>
<dbReference type="GO" id="GO:0085029">
    <property type="term" value="P:extracellular matrix assembly"/>
    <property type="evidence" value="ECO:0007669"/>
    <property type="project" value="TreeGrafter"/>
</dbReference>
<dbReference type="GO" id="GO:0050501">
    <property type="term" value="F:hyaluronan synthase activity"/>
    <property type="evidence" value="ECO:0007669"/>
    <property type="project" value="TreeGrafter"/>
</dbReference>
<name>A0A1F7YNV5_9BACT</name>
<dbReference type="SUPFAM" id="SSF53448">
    <property type="entry name" value="Nucleotide-diphospho-sugar transferases"/>
    <property type="match status" value="1"/>
</dbReference>
<comment type="subcellular location">
    <subcellularLocation>
        <location evidence="1">Cell membrane</location>
    </subcellularLocation>
</comment>
<dbReference type="PANTHER" id="PTHR22913:SF12">
    <property type="entry name" value="MANNURONAN SYNTHASE"/>
    <property type="match status" value="1"/>
</dbReference>
<dbReference type="STRING" id="1802500.A2801_04215"/>
<keyword evidence="5 6" id="KW-0472">Membrane</keyword>
<dbReference type="PANTHER" id="PTHR22913">
    <property type="entry name" value="HYALURONAN SYNTHASE"/>
    <property type="match status" value="1"/>
</dbReference>
<dbReference type="InterPro" id="IPR029044">
    <property type="entry name" value="Nucleotide-diphossugar_trans"/>
</dbReference>
<accession>A0A1F7YNV5</accession>
<comment type="caution">
    <text evidence="7">The sequence shown here is derived from an EMBL/GenBank/DDBJ whole genome shotgun (WGS) entry which is preliminary data.</text>
</comment>